<proteinExistence type="predicted"/>
<evidence type="ECO:0000313" key="2">
    <source>
        <dbReference type="Proteomes" id="UP000237082"/>
    </source>
</evidence>
<organism evidence="1 2">
    <name type="scientific">Chromobacterium alticapitis</name>
    <dbReference type="NCBI Taxonomy" id="2073169"/>
    <lineage>
        <taxon>Bacteria</taxon>
        <taxon>Pseudomonadati</taxon>
        <taxon>Pseudomonadota</taxon>
        <taxon>Betaproteobacteria</taxon>
        <taxon>Neisseriales</taxon>
        <taxon>Chromobacteriaceae</taxon>
        <taxon>Chromobacterium</taxon>
    </lineage>
</organism>
<accession>A0A2S5DAG9</accession>
<sequence length="152" mass="16620">MVIPYCEGSVFAVPLRTGGYALGVVARISSDKSGGLLGYFFGPKRDSLPPADLISALKADDALKVLRFGDLSLLNNEWPILGSVAGWSKELWPMPFFVRRDDLSKKAWRVLYSDGNICEVVKESPEPFDSKLERDAIFGSGAVELLLGRLLA</sequence>
<dbReference type="InterPro" id="IPR029278">
    <property type="entry name" value="Imm26"/>
</dbReference>
<dbReference type="AlphaFoldDB" id="A0A2S5DAG9"/>
<comment type="caution">
    <text evidence="1">The sequence shown here is derived from an EMBL/GenBank/DDBJ whole genome shotgun (WGS) entry which is preliminary data.</text>
</comment>
<dbReference type="OrthoDB" id="8780040at2"/>
<protein>
    <recommendedName>
        <fullName evidence="3">Immunity protein 26</fullName>
    </recommendedName>
</protein>
<keyword evidence="2" id="KW-1185">Reference proteome</keyword>
<evidence type="ECO:0000313" key="1">
    <source>
        <dbReference type="EMBL" id="POZ60069.1"/>
    </source>
</evidence>
<dbReference type="Proteomes" id="UP000237082">
    <property type="component" value="Unassembled WGS sequence"/>
</dbReference>
<dbReference type="Pfam" id="PF15428">
    <property type="entry name" value="Imm26"/>
    <property type="match status" value="1"/>
</dbReference>
<name>A0A2S5DAG9_9NEIS</name>
<gene>
    <name evidence="1" type="ORF">C2I19_20885</name>
</gene>
<reference evidence="2" key="1">
    <citation type="submission" date="2018-02" db="EMBL/GenBank/DDBJ databases">
        <authorList>
            <person name="O'Hara-Hanley K."/>
            <person name="Soby S."/>
        </authorList>
    </citation>
    <scope>NUCLEOTIDE SEQUENCE [LARGE SCALE GENOMIC DNA]</scope>
    <source>
        <strain evidence="2">MWU14-2602</strain>
    </source>
</reference>
<dbReference type="EMBL" id="PQWB01000181">
    <property type="protein sequence ID" value="POZ60069.1"/>
    <property type="molecule type" value="Genomic_DNA"/>
</dbReference>
<evidence type="ECO:0008006" key="3">
    <source>
        <dbReference type="Google" id="ProtNLM"/>
    </source>
</evidence>
<dbReference type="RefSeq" id="WP_103904501.1">
    <property type="nucleotide sequence ID" value="NZ_PQWB01000181.1"/>
</dbReference>